<dbReference type="EMBL" id="LAZR01031877">
    <property type="protein sequence ID" value="KKL52479.1"/>
    <property type="molecule type" value="Genomic_DNA"/>
</dbReference>
<reference evidence="2" key="1">
    <citation type="journal article" date="2015" name="Nature">
        <title>Complex archaea that bridge the gap between prokaryotes and eukaryotes.</title>
        <authorList>
            <person name="Spang A."/>
            <person name="Saw J.H."/>
            <person name="Jorgensen S.L."/>
            <person name="Zaremba-Niedzwiedzka K."/>
            <person name="Martijn J."/>
            <person name="Lind A.E."/>
            <person name="van Eijk R."/>
            <person name="Schleper C."/>
            <person name="Guy L."/>
            <person name="Ettema T.J."/>
        </authorList>
    </citation>
    <scope>NUCLEOTIDE SEQUENCE</scope>
</reference>
<evidence type="ECO:0000313" key="2">
    <source>
        <dbReference type="EMBL" id="KKL52479.1"/>
    </source>
</evidence>
<feature type="non-terminal residue" evidence="2">
    <location>
        <position position="499"/>
    </location>
</feature>
<dbReference type="AlphaFoldDB" id="A0A0F9CTE0"/>
<comment type="caution">
    <text evidence="2">The sequence shown here is derived from an EMBL/GenBank/DDBJ whole genome shotgun (WGS) entry which is preliminary data.</text>
</comment>
<sequence>MGGFKHKMQMGWSGKKRRSKKRSMRKGSILAFVAIAVLILTLLGLGLLSVAYGTRLRAVMFQKKTIAKMAAEAGYENAIHWMNNQPDVLDAMIPGLPKKNRGRASTRTRKVVTERGTGSLPKGTFSYTIDFDHFMGHLPVFRIVSKGKYEHNEHAVEARVIQSIFGLDIGRCEVPDGPFISNFENMFFEDNDVLDMPIHISGNGSKAFDRSADIYIRGKPHFKQKVSVSESRYMTHGRGSDKYKRHLSLFDSGLYFCQPQSNIVKFDTKRRGNLAIKTKTERFSGTIVGSRFNYSRTGGRRAPSPSGVVTNPKKGAVQIKFFIDGNTGKMELTNNITVACKNGGKYDYMIDDPESIRNAHKGYNIYGYHYVNTPPEPESYKITDSYVSNEIKTLLSPAPIKSDKGGQIFVDGDVIIGGETIDDGRGTQIMIAGKRYDPKFKGKLTIVATGNIWIVNSIVYDGPMEKTPEGFDVPAANNPNILGLFARDGVVKIVDPAQS</sequence>
<feature type="region of interest" description="Disordered" evidence="1">
    <location>
        <begin position="1"/>
        <end position="21"/>
    </location>
</feature>
<gene>
    <name evidence="2" type="ORF">LCGC14_2285060</name>
</gene>
<protein>
    <submittedName>
        <fullName evidence="2">Uncharacterized protein</fullName>
    </submittedName>
</protein>
<organism evidence="2">
    <name type="scientific">marine sediment metagenome</name>
    <dbReference type="NCBI Taxonomy" id="412755"/>
    <lineage>
        <taxon>unclassified sequences</taxon>
        <taxon>metagenomes</taxon>
        <taxon>ecological metagenomes</taxon>
    </lineage>
</organism>
<evidence type="ECO:0000256" key="1">
    <source>
        <dbReference type="SAM" id="MobiDB-lite"/>
    </source>
</evidence>
<accession>A0A0F9CTE0</accession>
<proteinExistence type="predicted"/>
<name>A0A0F9CTE0_9ZZZZ</name>